<organism evidence="3 4">
    <name type="scientific">Shewanella marisflavi</name>
    <dbReference type="NCBI Taxonomy" id="260364"/>
    <lineage>
        <taxon>Bacteria</taxon>
        <taxon>Pseudomonadati</taxon>
        <taxon>Pseudomonadota</taxon>
        <taxon>Gammaproteobacteria</taxon>
        <taxon>Alteromonadales</taxon>
        <taxon>Shewanellaceae</taxon>
        <taxon>Shewanella</taxon>
    </lineage>
</organism>
<name>A0ABX5WL71_9GAMM</name>
<feature type="transmembrane region" description="Helical" evidence="1">
    <location>
        <begin position="141"/>
        <end position="160"/>
    </location>
</feature>
<evidence type="ECO:0000313" key="3">
    <source>
        <dbReference type="EMBL" id="QDF75311.1"/>
    </source>
</evidence>
<accession>A0ABX5WL71</accession>
<feature type="transmembrane region" description="Helical" evidence="1">
    <location>
        <begin position="6"/>
        <end position="31"/>
    </location>
</feature>
<dbReference type="EMBL" id="CP041153">
    <property type="protein sequence ID" value="QDF75311.1"/>
    <property type="molecule type" value="Genomic_DNA"/>
</dbReference>
<evidence type="ECO:0000313" key="4">
    <source>
        <dbReference type="Proteomes" id="UP000318758"/>
    </source>
</evidence>
<feature type="domain" description="Urease accessory protein UreH-like transmembrane" evidence="2">
    <location>
        <begin position="9"/>
        <end position="219"/>
    </location>
</feature>
<dbReference type="Proteomes" id="UP000318758">
    <property type="component" value="Chromosome"/>
</dbReference>
<evidence type="ECO:0000259" key="2">
    <source>
        <dbReference type="Pfam" id="PF13386"/>
    </source>
</evidence>
<keyword evidence="1" id="KW-0812">Transmembrane</keyword>
<feature type="transmembrane region" description="Helical" evidence="1">
    <location>
        <begin position="206"/>
        <end position="226"/>
    </location>
</feature>
<feature type="transmembrane region" description="Helical" evidence="1">
    <location>
        <begin position="172"/>
        <end position="194"/>
    </location>
</feature>
<dbReference type="PANTHER" id="PTHR42208">
    <property type="entry name" value="HEAVY METAL TRANSPORTER-RELATED"/>
    <property type="match status" value="1"/>
</dbReference>
<protein>
    <submittedName>
        <fullName evidence="3">Sulfite exporter TauE/SafE family protein</fullName>
    </submittedName>
</protein>
<keyword evidence="1" id="KW-0472">Membrane</keyword>
<dbReference type="Pfam" id="PF13386">
    <property type="entry name" value="DsbD_2"/>
    <property type="match status" value="1"/>
</dbReference>
<dbReference type="PANTHER" id="PTHR42208:SF1">
    <property type="entry name" value="HEAVY METAL TRANSPORTER"/>
    <property type="match status" value="1"/>
</dbReference>
<dbReference type="RefSeq" id="WP_033538194.1">
    <property type="nucleotide sequence ID" value="NZ_CP041153.1"/>
</dbReference>
<feature type="transmembrane region" description="Helical" evidence="1">
    <location>
        <begin position="59"/>
        <end position="80"/>
    </location>
</feature>
<keyword evidence="1" id="KW-1133">Transmembrane helix</keyword>
<dbReference type="InterPro" id="IPR039447">
    <property type="entry name" value="UreH-like_TM_dom"/>
</dbReference>
<feature type="transmembrane region" description="Helical" evidence="1">
    <location>
        <begin position="92"/>
        <end position="114"/>
    </location>
</feature>
<proteinExistence type="predicted"/>
<gene>
    <name evidence="3" type="ORF">FGA12_09180</name>
</gene>
<reference evidence="3 4" key="1">
    <citation type="submission" date="2019-06" db="EMBL/GenBank/DDBJ databases">
        <title>Complete genome of Shewanella marisflavi ECSMB14101, a mussel settlement-inducing bacterium isolated from East China Sea.</title>
        <authorList>
            <person name="Yang J."/>
            <person name="Liang X."/>
            <person name="Chang R."/>
            <person name="Peng L."/>
        </authorList>
    </citation>
    <scope>NUCLEOTIDE SEQUENCE [LARGE SCALE GENOMIC DNA]</scope>
    <source>
        <strain evidence="3 4">ECSMB14101</strain>
    </source>
</reference>
<keyword evidence="4" id="KW-1185">Reference proteome</keyword>
<sequence length="230" mass="24480">MIDFTITGAFLVGLMGAGHCIGMCGGLVGAFSQQLPRRASDNILLGQLKFILSYNLGRIISYTLAGALVGGSASLLSTLFSLDAYLVSMRVFAGVMMIITGLYIAQIWAGVVQIERVGKWLWRLISPVANKLLPITDLKQAFAAGLLWGWLPCGLVYSTLTWAVAANSAQQGALIMAAFGLGTLPALVSAGVAARYFAQLVQQRKVRIFSGLILVSFGIQTLYIAFAQLG</sequence>
<evidence type="ECO:0000256" key="1">
    <source>
        <dbReference type="SAM" id="Phobius"/>
    </source>
</evidence>